<dbReference type="Gene3D" id="3.90.1150.200">
    <property type="match status" value="1"/>
</dbReference>
<comment type="caution">
    <text evidence="2">The sequence shown here is derived from an EMBL/GenBank/DDBJ whole genome shotgun (WGS) entry which is preliminary data.</text>
</comment>
<dbReference type="Pfam" id="PF08818">
    <property type="entry name" value="DUF1801"/>
    <property type="match status" value="1"/>
</dbReference>
<dbReference type="Pfam" id="PF13376">
    <property type="entry name" value="OmdA"/>
    <property type="match status" value="1"/>
</dbReference>
<accession>A0A2S7WBA1</accession>
<feature type="domain" description="YdhG-like" evidence="1">
    <location>
        <begin position="15"/>
        <end position="111"/>
    </location>
</feature>
<dbReference type="PIRSF" id="PIRSF021308">
    <property type="entry name" value="UCP021308"/>
    <property type="match status" value="1"/>
</dbReference>
<evidence type="ECO:0000313" key="3">
    <source>
        <dbReference type="Proteomes" id="UP000237608"/>
    </source>
</evidence>
<dbReference type="RefSeq" id="WP_105045679.1">
    <property type="nucleotide sequence ID" value="NZ_CP150662.1"/>
</dbReference>
<dbReference type="InterPro" id="IPR014922">
    <property type="entry name" value="YdhG-like"/>
</dbReference>
<evidence type="ECO:0000313" key="2">
    <source>
        <dbReference type="EMBL" id="PQJ74531.1"/>
    </source>
</evidence>
<name>A0A2S7WBA1_9FLAO</name>
<dbReference type="SUPFAM" id="SSF159888">
    <property type="entry name" value="YdhG-like"/>
    <property type="match status" value="1"/>
</dbReference>
<dbReference type="AlphaFoldDB" id="A0A2S7WBA1"/>
<dbReference type="InterPro" id="IPR016786">
    <property type="entry name" value="YdeI_bac"/>
</dbReference>
<reference evidence="2 3" key="1">
    <citation type="submission" date="2016-12" db="EMBL/GenBank/DDBJ databases">
        <title>Trade-off between light-utilization and light-protection in marine flavobacteria.</title>
        <authorList>
            <person name="Kumagai Y."/>
            <person name="Yoshizawa S."/>
            <person name="Kogure K."/>
            <person name="Iwasaki W."/>
        </authorList>
    </citation>
    <scope>NUCLEOTIDE SEQUENCE [LARGE SCALE GENOMIC DNA]</scope>
    <source>
        <strain evidence="2 3">KCTC 22729</strain>
    </source>
</reference>
<evidence type="ECO:0000259" key="1">
    <source>
        <dbReference type="Pfam" id="PF08818"/>
    </source>
</evidence>
<dbReference type="EMBL" id="MSCL01000001">
    <property type="protein sequence ID" value="PQJ74531.1"/>
    <property type="molecule type" value="Genomic_DNA"/>
</dbReference>
<proteinExistence type="predicted"/>
<keyword evidence="3" id="KW-1185">Reference proteome</keyword>
<gene>
    <name evidence="2" type="ORF">BTO13_04315</name>
</gene>
<dbReference type="Proteomes" id="UP000237608">
    <property type="component" value="Unassembled WGS sequence"/>
</dbReference>
<protein>
    <recommendedName>
        <fullName evidence="1">YdhG-like domain-containing protein</fullName>
    </recommendedName>
</protein>
<sequence>MSDKVLEYIEKHPQWKEILTKLREIITEFPLEETIKWGAPVFVFNQKNCVGLAAFKNYCGLWFFQGALLHDEKKVFINAQEGKTKAMLQWRFFSIDDVQTELIKEYIAQTIENIKLGKEIKRKTEDVNVNIPIELQNELSKNKDLTIAFQQLTKSCQREYATYISEAKKSETKLKRVDKCIAMILDKKGLNDQYQKN</sequence>
<organism evidence="2 3">
    <name type="scientific">Polaribacter gangjinensis</name>
    <dbReference type="NCBI Taxonomy" id="574710"/>
    <lineage>
        <taxon>Bacteria</taxon>
        <taxon>Pseudomonadati</taxon>
        <taxon>Bacteroidota</taxon>
        <taxon>Flavobacteriia</taxon>
        <taxon>Flavobacteriales</taxon>
        <taxon>Flavobacteriaceae</taxon>
    </lineage>
</organism>
<dbReference type="OrthoDB" id="214150at2"/>